<reference evidence="4 5" key="1">
    <citation type="submission" date="2019-03" db="EMBL/GenBank/DDBJ databases">
        <title>Single cell metagenomics reveals metabolic interactions within the superorganism composed of flagellate Streblomastix strix and complex community of Bacteroidetes bacteria on its surface.</title>
        <authorList>
            <person name="Treitli S.C."/>
            <person name="Kolisko M."/>
            <person name="Husnik F."/>
            <person name="Keeling P."/>
            <person name="Hampl V."/>
        </authorList>
    </citation>
    <scope>NUCLEOTIDE SEQUENCE [LARGE SCALE GENOMIC DNA]</scope>
    <source>
        <strain evidence="4">St1</strain>
    </source>
</reference>
<dbReference type="Gene3D" id="2.80.10.50">
    <property type="match status" value="1"/>
</dbReference>
<feature type="domain" description="SbsA Ig-like" evidence="3">
    <location>
        <begin position="402"/>
        <end position="498"/>
    </location>
</feature>
<dbReference type="InterPro" id="IPR032812">
    <property type="entry name" value="SbsA_Ig"/>
</dbReference>
<name>A0A5M8P0E3_9BACT</name>
<feature type="domain" description="SbsA Ig-like" evidence="3">
    <location>
        <begin position="161"/>
        <end position="253"/>
    </location>
</feature>
<dbReference type="SUPFAM" id="SSF50370">
    <property type="entry name" value="Ricin B-like lectins"/>
    <property type="match status" value="1"/>
</dbReference>
<proteinExistence type="predicted"/>
<dbReference type="Proteomes" id="UP000324575">
    <property type="component" value="Unassembled WGS sequence"/>
</dbReference>
<dbReference type="AlphaFoldDB" id="A0A5M8P0E3"/>
<gene>
    <name evidence="4" type="ORF">EZS26_001989</name>
</gene>
<keyword evidence="1 2" id="KW-0732">Signal</keyword>
<dbReference type="InterPro" id="IPR035992">
    <property type="entry name" value="Ricin_B-like_lectins"/>
</dbReference>
<protein>
    <recommendedName>
        <fullName evidence="3">SbsA Ig-like domain-containing protein</fullName>
    </recommendedName>
</protein>
<dbReference type="InterPro" id="IPR026444">
    <property type="entry name" value="Secre_tail"/>
</dbReference>
<dbReference type="NCBIfam" id="TIGR04183">
    <property type="entry name" value="Por_Secre_tail"/>
    <property type="match status" value="1"/>
</dbReference>
<sequence length="693" mass="73799">MKKAFLFLCALFVCSATFAQATPTSGKRYNIQNVSTGLYLSYVADDWNVSRVKARSNDDDQVWKLGATADAEDVFTLANDGKYLTKHSIYDWDNILSDDPNSANAKFVITETTTRGNYTIQLLANRGTDNYYAPENGTVYLNKGIAAAEWQFEELPELSTLEVKRLEPLKNAEKVDVNTAVSVLFTKDIVAGEKLGDIKIEDETGVVADVVGTIAGERLNIAHGAFVYGKTYTVTVPANAIEGFATPITWSFTIANPVLPKEPRSYNIKNSTSGYYLTVPTTPPAGDSRLTVVVDKIVEDNAATQLFTFSNPDPIRPNVFNIAVGGKYITKTGERYASTLLDEPTVESQFEVTIGGVGIKLHVVSNTPTQFLGTNSSDGTGTVYLDKDGVNAVWELEEVILPLAIYKTFPSNDATDVALDAEVKAQFNTDITASALATVTIKDAQSVAVEGVSATANGTFLLIAHGDLAFETTYTVTIPAAFVGLEATEEPFSWSFTTEAAPVEVAPVKSFTTPADGATDVVLNATISVVFDKDIAVGSAGLEGITLTAAELEVNLAGTAAISEATLNIPLAAEATSTLANNTVYTVTVPANTIKGVTDAITFSFTTLVGTITALETIDANKVAVYPTISNGKLTLVTPAQASIKVWDVAGRTLATYASNGNLTIDLNYANGIYVVAVESNGEVSTHKVILQK</sequence>
<dbReference type="Pfam" id="PF13205">
    <property type="entry name" value="Big_5"/>
    <property type="match status" value="3"/>
</dbReference>
<evidence type="ECO:0000313" key="5">
    <source>
        <dbReference type="Proteomes" id="UP000324575"/>
    </source>
</evidence>
<feature type="chain" id="PRO_5024376021" description="SbsA Ig-like domain-containing protein" evidence="2">
    <location>
        <begin position="22"/>
        <end position="693"/>
    </location>
</feature>
<feature type="signal peptide" evidence="2">
    <location>
        <begin position="1"/>
        <end position="21"/>
    </location>
</feature>
<feature type="domain" description="SbsA Ig-like" evidence="3">
    <location>
        <begin position="505"/>
        <end position="607"/>
    </location>
</feature>
<evidence type="ECO:0000313" key="4">
    <source>
        <dbReference type="EMBL" id="KAA6301826.1"/>
    </source>
</evidence>
<organism evidence="4 5">
    <name type="scientific">Candidatus Ordinivivax streblomastigis</name>
    <dbReference type="NCBI Taxonomy" id="2540710"/>
    <lineage>
        <taxon>Bacteria</taxon>
        <taxon>Pseudomonadati</taxon>
        <taxon>Bacteroidota</taxon>
        <taxon>Bacteroidia</taxon>
        <taxon>Bacteroidales</taxon>
        <taxon>Candidatus Ordinivivax</taxon>
    </lineage>
</organism>
<dbReference type="CDD" id="cd00161">
    <property type="entry name" value="beta-trefoil_Ricin-like"/>
    <property type="match status" value="1"/>
</dbReference>
<evidence type="ECO:0000256" key="1">
    <source>
        <dbReference type="ARBA" id="ARBA00022729"/>
    </source>
</evidence>
<accession>A0A5M8P0E3</accession>
<dbReference type="EMBL" id="SNRX01000013">
    <property type="protein sequence ID" value="KAA6301826.1"/>
    <property type="molecule type" value="Genomic_DNA"/>
</dbReference>
<comment type="caution">
    <text evidence="4">The sequence shown here is derived from an EMBL/GenBank/DDBJ whole genome shotgun (WGS) entry which is preliminary data.</text>
</comment>
<evidence type="ECO:0000259" key="3">
    <source>
        <dbReference type="Pfam" id="PF13205"/>
    </source>
</evidence>
<evidence type="ECO:0000256" key="2">
    <source>
        <dbReference type="SAM" id="SignalP"/>
    </source>
</evidence>